<feature type="non-terminal residue" evidence="2">
    <location>
        <position position="1"/>
    </location>
</feature>
<gene>
    <name evidence="2" type="primary">ORF79790</name>
</gene>
<protein>
    <submittedName>
        <fullName evidence="2">Uncharacterized protein</fullName>
    </submittedName>
</protein>
<feature type="compositionally biased region" description="Basic residues" evidence="1">
    <location>
        <begin position="90"/>
        <end position="106"/>
    </location>
</feature>
<evidence type="ECO:0000256" key="1">
    <source>
        <dbReference type="SAM" id="MobiDB-lite"/>
    </source>
</evidence>
<evidence type="ECO:0000313" key="2">
    <source>
        <dbReference type="EMBL" id="CEK71777.1"/>
    </source>
</evidence>
<feature type="compositionally biased region" description="Polar residues" evidence="1">
    <location>
        <begin position="66"/>
        <end position="85"/>
    </location>
</feature>
<accession>A0A0B6ZTT4</accession>
<feature type="region of interest" description="Disordered" evidence="1">
    <location>
        <begin position="26"/>
        <end position="53"/>
    </location>
</feature>
<reference evidence="2" key="1">
    <citation type="submission" date="2014-12" db="EMBL/GenBank/DDBJ databases">
        <title>Insight into the proteome of Arion vulgaris.</title>
        <authorList>
            <person name="Aradska J."/>
            <person name="Bulat T."/>
            <person name="Smidak R."/>
            <person name="Sarate P."/>
            <person name="Gangsoo J."/>
            <person name="Sialana F."/>
            <person name="Bilban M."/>
            <person name="Lubec G."/>
        </authorList>
    </citation>
    <scope>NUCLEOTIDE SEQUENCE</scope>
    <source>
        <tissue evidence="2">Skin</tissue>
    </source>
</reference>
<dbReference type="EMBL" id="HACG01024912">
    <property type="protein sequence ID" value="CEK71777.1"/>
    <property type="molecule type" value="Transcribed_RNA"/>
</dbReference>
<feature type="region of interest" description="Disordered" evidence="1">
    <location>
        <begin position="66"/>
        <end position="106"/>
    </location>
</feature>
<feature type="non-terminal residue" evidence="2">
    <location>
        <position position="106"/>
    </location>
</feature>
<organism evidence="2">
    <name type="scientific">Arion vulgaris</name>
    <dbReference type="NCBI Taxonomy" id="1028688"/>
    <lineage>
        <taxon>Eukaryota</taxon>
        <taxon>Metazoa</taxon>
        <taxon>Spiralia</taxon>
        <taxon>Lophotrochozoa</taxon>
        <taxon>Mollusca</taxon>
        <taxon>Gastropoda</taxon>
        <taxon>Heterobranchia</taxon>
        <taxon>Euthyneura</taxon>
        <taxon>Panpulmonata</taxon>
        <taxon>Eupulmonata</taxon>
        <taxon>Stylommatophora</taxon>
        <taxon>Helicina</taxon>
        <taxon>Arionoidea</taxon>
        <taxon>Arionidae</taxon>
        <taxon>Arion</taxon>
    </lineage>
</organism>
<sequence>SVYNVSLVLPGLYKIYHRFDSISSLHNGSIDGDDSKDASLLPDGSSSRMSDSAVDVSKAICNTSSIENISEDSNTQDSLNSTGATSPVVRRGRGRGGFRGRWAHLK</sequence>
<dbReference type="AlphaFoldDB" id="A0A0B6ZTT4"/>
<name>A0A0B6ZTT4_9EUPU</name>
<proteinExistence type="predicted"/>